<dbReference type="PRINTS" id="PR01607">
    <property type="entry name" value="APYRASEFAMLY"/>
</dbReference>
<dbReference type="AlphaFoldDB" id="A0A2T7UMZ7"/>
<dbReference type="PANTHER" id="PTHR11575:SF6">
    <property type="entry name" value="2',3'-CYCLIC-NUCLEOTIDE 2'-PHOSPHODIESTERASE_3'-NUCLEOTIDASE"/>
    <property type="match status" value="1"/>
</dbReference>
<dbReference type="PANTHER" id="PTHR11575">
    <property type="entry name" value="5'-NUCLEOTIDASE-RELATED"/>
    <property type="match status" value="1"/>
</dbReference>
<comment type="catalytic activity">
    <reaction evidence="2">
        <text>a nucleoside 2',3'-cyclic phosphate + H2O = a nucleoside 3'-phosphate + H(+)</text>
        <dbReference type="Rhea" id="RHEA:19621"/>
        <dbReference type="ChEBI" id="CHEBI:15377"/>
        <dbReference type="ChEBI" id="CHEBI:15378"/>
        <dbReference type="ChEBI" id="CHEBI:66949"/>
        <dbReference type="ChEBI" id="CHEBI:66954"/>
        <dbReference type="EC" id="3.1.4.16"/>
    </reaction>
</comment>
<dbReference type="SUPFAM" id="SSF56300">
    <property type="entry name" value="Metallo-dependent phosphatases"/>
    <property type="match status" value="1"/>
</dbReference>
<keyword evidence="6" id="KW-0479">Metal-binding</keyword>
<dbReference type="InterPro" id="IPR008334">
    <property type="entry name" value="5'-Nucleotdase_C"/>
</dbReference>
<dbReference type="GO" id="GO:0008254">
    <property type="term" value="F:3'-nucleotidase activity"/>
    <property type="evidence" value="ECO:0007669"/>
    <property type="project" value="UniProtKB-EC"/>
</dbReference>
<dbReference type="InterPro" id="IPR041827">
    <property type="entry name" value="CpdB_N"/>
</dbReference>
<dbReference type="GO" id="GO:0000166">
    <property type="term" value="F:nucleotide binding"/>
    <property type="evidence" value="ECO:0007669"/>
    <property type="project" value="UniProtKB-KW"/>
</dbReference>
<dbReference type="GO" id="GO:0030288">
    <property type="term" value="C:outer membrane-bounded periplasmic space"/>
    <property type="evidence" value="ECO:0007669"/>
    <property type="project" value="TreeGrafter"/>
</dbReference>
<dbReference type="Pfam" id="PF02872">
    <property type="entry name" value="5_nucleotid_C"/>
    <property type="match status" value="1"/>
</dbReference>
<dbReference type="InterPro" id="IPR036907">
    <property type="entry name" value="5'-Nucleotdase_C_sf"/>
</dbReference>
<dbReference type="InterPro" id="IPR006179">
    <property type="entry name" value="5_nucleotidase/apyrase"/>
</dbReference>
<dbReference type="CDD" id="cd07410">
    <property type="entry name" value="MPP_CpdB_N"/>
    <property type="match status" value="1"/>
</dbReference>
<evidence type="ECO:0000256" key="11">
    <source>
        <dbReference type="RuleBase" id="RU362119"/>
    </source>
</evidence>
<dbReference type="InterPro" id="IPR006146">
    <property type="entry name" value="5'-Nucleotdase_CS"/>
</dbReference>
<feature type="domain" description="5'-Nucleotidase C-terminal" evidence="13">
    <location>
        <begin position="390"/>
        <end position="567"/>
    </location>
</feature>
<reference evidence="14 15" key="1">
    <citation type="journal article" date="2011" name="Syst. Appl. Microbiol.">
        <title>Defluviimonas denitrificans gen. nov., sp. nov., and Pararhodobacter aggregans gen. nov., sp. nov., non-phototrophic Rhodobacteraceae from the biofilter of a marine aquaculture.</title>
        <authorList>
            <person name="Foesel B.U."/>
            <person name="Drake H.L."/>
            <person name="Schramm A."/>
        </authorList>
    </citation>
    <scope>NUCLEOTIDE SEQUENCE [LARGE SCALE GENOMIC DNA]</scope>
    <source>
        <strain evidence="14 15">D1-19</strain>
    </source>
</reference>
<evidence type="ECO:0000256" key="4">
    <source>
        <dbReference type="ARBA" id="ARBA00004196"/>
    </source>
</evidence>
<keyword evidence="10" id="KW-0511">Multifunctional enzyme</keyword>
<comment type="similarity">
    <text evidence="5 11">Belongs to the 5'-nucleotidase family.</text>
</comment>
<feature type="domain" description="Calcineurin-like phosphoesterase" evidence="12">
    <location>
        <begin position="43"/>
        <end position="283"/>
    </location>
</feature>
<evidence type="ECO:0000256" key="8">
    <source>
        <dbReference type="ARBA" id="ARBA00022741"/>
    </source>
</evidence>
<dbReference type="Proteomes" id="UP000244810">
    <property type="component" value="Unassembled WGS sequence"/>
</dbReference>
<evidence type="ECO:0000256" key="3">
    <source>
        <dbReference type="ARBA" id="ARBA00001968"/>
    </source>
</evidence>
<evidence type="ECO:0000256" key="9">
    <source>
        <dbReference type="ARBA" id="ARBA00022801"/>
    </source>
</evidence>
<evidence type="ECO:0000256" key="10">
    <source>
        <dbReference type="ARBA" id="ARBA00023268"/>
    </source>
</evidence>
<evidence type="ECO:0000256" key="6">
    <source>
        <dbReference type="ARBA" id="ARBA00022723"/>
    </source>
</evidence>
<dbReference type="GO" id="GO:0008663">
    <property type="term" value="F:2',3'-cyclic-nucleotide 2'-phosphodiesterase activity"/>
    <property type="evidence" value="ECO:0007669"/>
    <property type="project" value="UniProtKB-EC"/>
</dbReference>
<comment type="catalytic activity">
    <reaction evidence="1">
        <text>a ribonucleoside 3'-phosphate + H2O = a ribonucleoside + phosphate</text>
        <dbReference type="Rhea" id="RHEA:10144"/>
        <dbReference type="ChEBI" id="CHEBI:13197"/>
        <dbReference type="ChEBI" id="CHEBI:15377"/>
        <dbReference type="ChEBI" id="CHEBI:18254"/>
        <dbReference type="ChEBI" id="CHEBI:43474"/>
        <dbReference type="EC" id="3.1.3.6"/>
    </reaction>
</comment>
<sequence length="656" mass="70469">MRLRILRPKAAPGPKTVIVRGNALLNSLSFSGLTTGQRGVHLRLIETTDLHLHLLPYDYYADRPSAGIGLASAARLIDVARAEAPNTLLFDNGDFLQGTPMGDYVAHERGLRRGDLHPVMAAMNALDYDAITLGNHEFNYGLDFLMTTLEGAAFPVVSANLSTRLGAGPRADRTLVKPYVILDRMVTDEMGFAHPIRIGVIGFAPPQVIDWDNHALDGRLQARDIVQSARAWVPEMREAGAELIVALAHTGIGSARYAEGMENAAVPLARTPGIDALLTGHTHLIFPSPMFSSMPDVDIATGTIGGKPAVMGGCWGAHVGLIDMLLMREGGEWQVLGTRSEVRALPSDGLKSDRRIADAVAGLHADTLAAIRRPVGQSREALHSYFSHLGVTGSLQVVAEAQRDYVRQRLADPELAELPILSAVAPFKSGGRGGPAGYTDVLEGPVALRHIADLYPFPNAIAALCLTGAEVVEWLERSAAAFNRVRPGSQGTPLRNPEVPGYNFEVIDPLDVVYDLSQPSRYDHAGGLADPRAHRVVSVMLEGRPLDPEGRYILCTNSYRAGGAGRFAGAQARNLVLSDERVTRDILRQYVTRHGALVRGGQGSFRFKAMPGTTVIFETGPGAGAHLDEIAGFHPEARGLTRAGFLRLKLDLSDGA</sequence>
<keyword evidence="15" id="KW-1185">Reference proteome</keyword>
<dbReference type="InterPro" id="IPR029052">
    <property type="entry name" value="Metallo-depent_PP-like"/>
</dbReference>
<evidence type="ECO:0000256" key="1">
    <source>
        <dbReference type="ARBA" id="ARBA00000527"/>
    </source>
</evidence>
<evidence type="ECO:0000256" key="7">
    <source>
        <dbReference type="ARBA" id="ARBA00022729"/>
    </source>
</evidence>
<dbReference type="Gene3D" id="3.90.780.10">
    <property type="entry name" value="5'-Nucleotidase, C-terminal domain"/>
    <property type="match status" value="1"/>
</dbReference>
<dbReference type="InterPro" id="IPR004843">
    <property type="entry name" value="Calcineurin-like_PHP"/>
</dbReference>
<organism evidence="14 15">
    <name type="scientific">Pararhodobacter aggregans</name>
    <dbReference type="NCBI Taxonomy" id="404875"/>
    <lineage>
        <taxon>Bacteria</taxon>
        <taxon>Pseudomonadati</taxon>
        <taxon>Pseudomonadota</taxon>
        <taxon>Alphaproteobacteria</taxon>
        <taxon>Rhodobacterales</taxon>
        <taxon>Paracoccaceae</taxon>
        <taxon>Pararhodobacter</taxon>
    </lineage>
</organism>
<accession>A0A2T7UMZ7</accession>
<evidence type="ECO:0000259" key="12">
    <source>
        <dbReference type="Pfam" id="PF00149"/>
    </source>
</evidence>
<comment type="caution">
    <text evidence="14">The sequence shown here is derived from an EMBL/GenBank/DDBJ whole genome shotgun (WGS) entry which is preliminary data.</text>
</comment>
<dbReference type="EMBL" id="QDDR01000010">
    <property type="protein sequence ID" value="PVE46080.1"/>
    <property type="molecule type" value="Genomic_DNA"/>
</dbReference>
<gene>
    <name evidence="14" type="ORF">DDE23_17965</name>
</gene>
<comment type="subcellular location">
    <subcellularLocation>
        <location evidence="4">Cell envelope</location>
    </subcellularLocation>
</comment>
<evidence type="ECO:0000256" key="2">
    <source>
        <dbReference type="ARBA" id="ARBA00001730"/>
    </source>
</evidence>
<dbReference type="Pfam" id="PF00149">
    <property type="entry name" value="Metallophos"/>
    <property type="match status" value="1"/>
</dbReference>
<comment type="cofactor">
    <cofactor evidence="3">
        <name>a divalent metal cation</name>
        <dbReference type="ChEBI" id="CHEBI:60240"/>
    </cofactor>
</comment>
<protein>
    <submittedName>
        <fullName evidence="14">Bifunctional 2',3'-cyclic-nucleotide 2'-phosphodiesterase/3'-nucleotidase</fullName>
    </submittedName>
</protein>
<dbReference type="SUPFAM" id="SSF55816">
    <property type="entry name" value="5'-nucleotidase (syn. UDP-sugar hydrolase), C-terminal domain"/>
    <property type="match status" value="1"/>
</dbReference>
<evidence type="ECO:0000256" key="5">
    <source>
        <dbReference type="ARBA" id="ARBA00006654"/>
    </source>
</evidence>
<keyword evidence="8 11" id="KW-0547">Nucleotide-binding</keyword>
<keyword evidence="7" id="KW-0732">Signal</keyword>
<keyword evidence="9 11" id="KW-0378">Hydrolase</keyword>
<dbReference type="Gene3D" id="3.60.21.10">
    <property type="match status" value="1"/>
</dbReference>
<evidence type="ECO:0000313" key="14">
    <source>
        <dbReference type="EMBL" id="PVE46080.1"/>
    </source>
</evidence>
<proteinExistence type="inferred from homology"/>
<dbReference type="GO" id="GO:0009166">
    <property type="term" value="P:nucleotide catabolic process"/>
    <property type="evidence" value="ECO:0007669"/>
    <property type="project" value="InterPro"/>
</dbReference>
<dbReference type="NCBIfam" id="NF006938">
    <property type="entry name" value="PRK09420.1"/>
    <property type="match status" value="1"/>
</dbReference>
<evidence type="ECO:0000313" key="15">
    <source>
        <dbReference type="Proteomes" id="UP000244810"/>
    </source>
</evidence>
<dbReference type="GO" id="GO:0046872">
    <property type="term" value="F:metal ion binding"/>
    <property type="evidence" value="ECO:0007669"/>
    <property type="project" value="UniProtKB-KW"/>
</dbReference>
<name>A0A2T7UMZ7_9RHOB</name>
<evidence type="ECO:0000259" key="13">
    <source>
        <dbReference type="Pfam" id="PF02872"/>
    </source>
</evidence>
<dbReference type="PROSITE" id="PS00786">
    <property type="entry name" value="5_NUCLEOTIDASE_2"/>
    <property type="match status" value="1"/>
</dbReference>